<name>A0ABR9RHQ1_9FIRM</name>
<proteinExistence type="predicted"/>
<evidence type="ECO:0008006" key="3">
    <source>
        <dbReference type="Google" id="ProtNLM"/>
    </source>
</evidence>
<dbReference type="Gene3D" id="3.30.420.40">
    <property type="match status" value="2"/>
</dbReference>
<evidence type="ECO:0000313" key="2">
    <source>
        <dbReference type="Proteomes" id="UP000758652"/>
    </source>
</evidence>
<gene>
    <name evidence="1" type="ORF">INF30_04365</name>
</gene>
<protein>
    <recommendedName>
        <fullName evidence="3">Actin-like protein N-terminal domain-containing protein</fullName>
    </recommendedName>
</protein>
<dbReference type="Proteomes" id="UP000758652">
    <property type="component" value="Unassembled WGS sequence"/>
</dbReference>
<sequence length="306" mass="34292">MSGKDQPYLSLQYGEEGEKAAVYDRRLKRPLCLPGKRETWNVRGKSAVLVCPVAMTAAEKCKAKDRSLAEGYAVRYMMSEAEAITRYHLFQNHGSLGTEFVKVINIHTYYTDLTLVRVQGDVVTPVLCQKIMTGGQQLTFNLTEYYMNKLRRVNGDIRGDHASIHMLRNMAEEAKLRVAGNRLPEDAFIFRSPKDHIKYRLRVFREDYEKMVGEIMETIFTYDAKLVEKSAAYGYPAPGTVLLAGGMSECQACVQKAERNYGSTRVIAYKGKSAALLGAAGWLAEKEGAYGMDRSAGQYVQYGTAL</sequence>
<dbReference type="RefSeq" id="WP_226394356.1">
    <property type="nucleotide sequence ID" value="NZ_JADCKL010000002.1"/>
</dbReference>
<dbReference type="SUPFAM" id="SSF53067">
    <property type="entry name" value="Actin-like ATPase domain"/>
    <property type="match status" value="1"/>
</dbReference>
<accession>A0ABR9RHQ1</accession>
<evidence type="ECO:0000313" key="1">
    <source>
        <dbReference type="EMBL" id="MBE5062497.1"/>
    </source>
</evidence>
<reference evidence="1 2" key="1">
    <citation type="submission" date="2020-10" db="EMBL/GenBank/DDBJ databases">
        <title>ChiBAC.</title>
        <authorList>
            <person name="Zenner C."/>
            <person name="Hitch T.C.A."/>
            <person name="Clavel T."/>
        </authorList>
    </citation>
    <scope>NUCLEOTIDE SEQUENCE [LARGE SCALE GENOMIC DNA]</scope>
    <source>
        <strain evidence="1 2">DSM 108991</strain>
    </source>
</reference>
<dbReference type="InterPro" id="IPR043129">
    <property type="entry name" value="ATPase_NBD"/>
</dbReference>
<keyword evidence="2" id="KW-1185">Reference proteome</keyword>
<dbReference type="EMBL" id="JADCKL010000002">
    <property type="protein sequence ID" value="MBE5062497.1"/>
    <property type="molecule type" value="Genomic_DNA"/>
</dbReference>
<organism evidence="1 2">
    <name type="scientific">Claveliimonas monacensis</name>
    <dbReference type="NCBI Taxonomy" id="2779351"/>
    <lineage>
        <taxon>Bacteria</taxon>
        <taxon>Bacillati</taxon>
        <taxon>Bacillota</taxon>
        <taxon>Clostridia</taxon>
        <taxon>Lachnospirales</taxon>
        <taxon>Lachnospiraceae</taxon>
        <taxon>Claveliimonas</taxon>
    </lineage>
</organism>
<dbReference type="Gene3D" id="3.90.640.10">
    <property type="entry name" value="Actin, Chain A, domain 4"/>
    <property type="match status" value="1"/>
</dbReference>
<comment type="caution">
    <text evidence="1">The sequence shown here is derived from an EMBL/GenBank/DDBJ whole genome shotgun (WGS) entry which is preliminary data.</text>
</comment>